<keyword evidence="4" id="KW-1185">Reference proteome</keyword>
<accession>A0A2N5VVW5</accession>
<evidence type="ECO:0000313" key="4">
    <source>
        <dbReference type="Proteomes" id="UP000235388"/>
    </source>
</evidence>
<evidence type="ECO:0000313" key="3">
    <source>
        <dbReference type="EMBL" id="PLW54121.1"/>
    </source>
</evidence>
<reference evidence="4 5" key="1">
    <citation type="submission" date="2017-11" db="EMBL/GenBank/DDBJ databases">
        <title>De novo assembly and phasing of dikaryotic genomes from two isolates of Puccinia coronata f. sp. avenae, the causal agent of oat crown rust.</title>
        <authorList>
            <person name="Miller M.E."/>
            <person name="Zhang Y."/>
            <person name="Omidvar V."/>
            <person name="Sperschneider J."/>
            <person name="Schwessinger B."/>
            <person name="Raley C."/>
            <person name="Palmer J.M."/>
            <person name="Garnica D."/>
            <person name="Upadhyaya N."/>
            <person name="Rathjen J."/>
            <person name="Taylor J.M."/>
            <person name="Park R.F."/>
            <person name="Dodds P.N."/>
            <person name="Hirsch C.D."/>
            <person name="Kianian S.F."/>
            <person name="Figueroa M."/>
        </authorList>
    </citation>
    <scope>NUCLEOTIDE SEQUENCE [LARGE SCALE GENOMIC DNA]</scope>
    <source>
        <strain evidence="3">12NC29</strain>
        <strain evidence="2">12SD80</strain>
    </source>
</reference>
<sequence length="94" mass="10188">MNSIILFKALLALAMVLEVQSYACPPDKKFGVCAKKNGDKKFSNPLNATGTQGSFDCKDPDAKTTLCCPKNAEGFKKKNKDLGALCREIETTVN</sequence>
<evidence type="ECO:0000313" key="5">
    <source>
        <dbReference type="Proteomes" id="UP000235392"/>
    </source>
</evidence>
<evidence type="ECO:0000256" key="1">
    <source>
        <dbReference type="SAM" id="SignalP"/>
    </source>
</evidence>
<dbReference type="Proteomes" id="UP000235392">
    <property type="component" value="Unassembled WGS sequence"/>
</dbReference>
<gene>
    <name evidence="3" type="ORF">PCANC_06406</name>
    <name evidence="2" type="ORF">PCASD_20254</name>
</gene>
<comment type="caution">
    <text evidence="3">The sequence shown here is derived from an EMBL/GenBank/DDBJ whole genome shotgun (WGS) entry which is preliminary data.</text>
</comment>
<dbReference type="EMBL" id="PGCI01001001">
    <property type="protein sequence ID" value="PLW09585.1"/>
    <property type="molecule type" value="Genomic_DNA"/>
</dbReference>
<evidence type="ECO:0008006" key="6">
    <source>
        <dbReference type="Google" id="ProtNLM"/>
    </source>
</evidence>
<dbReference type="AlphaFoldDB" id="A0A2N5VVW5"/>
<organism evidence="3 4">
    <name type="scientific">Puccinia coronata f. sp. avenae</name>
    <dbReference type="NCBI Taxonomy" id="200324"/>
    <lineage>
        <taxon>Eukaryota</taxon>
        <taxon>Fungi</taxon>
        <taxon>Dikarya</taxon>
        <taxon>Basidiomycota</taxon>
        <taxon>Pucciniomycotina</taxon>
        <taxon>Pucciniomycetes</taxon>
        <taxon>Pucciniales</taxon>
        <taxon>Pucciniaceae</taxon>
        <taxon>Puccinia</taxon>
    </lineage>
</organism>
<feature type="chain" id="PRO_5015084136" description="Hydrophobin" evidence="1">
    <location>
        <begin position="22"/>
        <end position="94"/>
    </location>
</feature>
<feature type="signal peptide" evidence="1">
    <location>
        <begin position="1"/>
        <end position="21"/>
    </location>
</feature>
<dbReference type="Proteomes" id="UP000235388">
    <property type="component" value="Unassembled WGS sequence"/>
</dbReference>
<proteinExistence type="predicted"/>
<name>A0A2N5VVW5_9BASI</name>
<keyword evidence="1" id="KW-0732">Signal</keyword>
<evidence type="ECO:0000313" key="2">
    <source>
        <dbReference type="EMBL" id="PLW09585.1"/>
    </source>
</evidence>
<protein>
    <recommendedName>
        <fullName evidence="6">Hydrophobin</fullName>
    </recommendedName>
</protein>
<dbReference type="EMBL" id="PGCJ01000051">
    <property type="protein sequence ID" value="PLW54121.1"/>
    <property type="molecule type" value="Genomic_DNA"/>
</dbReference>